<reference evidence="22" key="1">
    <citation type="submission" date="2018-01" db="EMBL/GenBank/DDBJ databases">
        <authorList>
            <person name="Mao J.F."/>
        </authorList>
    </citation>
    <scope>NUCLEOTIDE SEQUENCE</scope>
    <source>
        <strain evidence="22">Huo1</strain>
        <tissue evidence="22">Leaf</tissue>
    </source>
</reference>
<evidence type="ECO:0000256" key="19">
    <source>
        <dbReference type="SAM" id="MobiDB-lite"/>
    </source>
</evidence>
<dbReference type="SUPFAM" id="SSF57756">
    <property type="entry name" value="Retrovirus zinc finger-like domains"/>
    <property type="match status" value="1"/>
</dbReference>
<keyword evidence="5" id="KW-0479">Metal-binding</keyword>
<protein>
    <recommendedName>
        <fullName evidence="24">Phosphoglycerate mutase</fullName>
    </recommendedName>
</protein>
<evidence type="ECO:0000256" key="5">
    <source>
        <dbReference type="ARBA" id="ARBA00022723"/>
    </source>
</evidence>
<dbReference type="EMBL" id="PNBA02000011">
    <property type="protein sequence ID" value="KAG6409093.1"/>
    <property type="molecule type" value="Genomic_DNA"/>
</dbReference>
<dbReference type="PANTHER" id="PTHR42648">
    <property type="entry name" value="TRANSPOSASE, PUTATIVE-RELATED"/>
    <property type="match status" value="1"/>
</dbReference>
<feature type="region of interest" description="Disordered" evidence="19">
    <location>
        <begin position="429"/>
        <end position="451"/>
    </location>
</feature>
<evidence type="ECO:0000256" key="4">
    <source>
        <dbReference type="ARBA" id="ARBA00022722"/>
    </source>
</evidence>
<evidence type="ECO:0000256" key="2">
    <source>
        <dbReference type="ARBA" id="ARBA00022612"/>
    </source>
</evidence>
<evidence type="ECO:0000313" key="22">
    <source>
        <dbReference type="EMBL" id="KAG6409093.1"/>
    </source>
</evidence>
<keyword evidence="11" id="KW-0229">DNA integration</keyword>
<dbReference type="Proteomes" id="UP000298416">
    <property type="component" value="Unassembled WGS sequence"/>
</dbReference>
<evidence type="ECO:0000256" key="17">
    <source>
        <dbReference type="ARBA" id="ARBA00059109"/>
    </source>
</evidence>
<dbReference type="GO" id="GO:0006310">
    <property type="term" value="P:DNA recombination"/>
    <property type="evidence" value="ECO:0007669"/>
    <property type="project" value="UniProtKB-KW"/>
</dbReference>
<dbReference type="Pfam" id="PF00665">
    <property type="entry name" value="rve"/>
    <property type="match status" value="1"/>
</dbReference>
<dbReference type="InterPro" id="IPR025724">
    <property type="entry name" value="GAG-pre-integrase_dom"/>
</dbReference>
<dbReference type="InterPro" id="IPR001878">
    <property type="entry name" value="Znf_CCHC"/>
</dbReference>
<dbReference type="SMART" id="SM00343">
    <property type="entry name" value="ZnF_C2HC"/>
    <property type="match status" value="1"/>
</dbReference>
<evidence type="ECO:0000256" key="14">
    <source>
        <dbReference type="ARBA" id="ARBA00023113"/>
    </source>
</evidence>
<evidence type="ECO:0000256" key="13">
    <source>
        <dbReference type="ARBA" id="ARBA00022932"/>
    </source>
</evidence>
<evidence type="ECO:0000256" key="7">
    <source>
        <dbReference type="ARBA" id="ARBA00022759"/>
    </source>
</evidence>
<evidence type="ECO:0000259" key="20">
    <source>
        <dbReference type="PROSITE" id="PS50158"/>
    </source>
</evidence>
<organism evidence="22">
    <name type="scientific">Salvia splendens</name>
    <name type="common">Scarlet sage</name>
    <dbReference type="NCBI Taxonomy" id="180675"/>
    <lineage>
        <taxon>Eukaryota</taxon>
        <taxon>Viridiplantae</taxon>
        <taxon>Streptophyta</taxon>
        <taxon>Embryophyta</taxon>
        <taxon>Tracheophyta</taxon>
        <taxon>Spermatophyta</taxon>
        <taxon>Magnoliopsida</taxon>
        <taxon>eudicotyledons</taxon>
        <taxon>Gunneridae</taxon>
        <taxon>Pentapetalae</taxon>
        <taxon>asterids</taxon>
        <taxon>lamiids</taxon>
        <taxon>Lamiales</taxon>
        <taxon>Lamiaceae</taxon>
        <taxon>Nepetoideae</taxon>
        <taxon>Mentheae</taxon>
        <taxon>Salviinae</taxon>
        <taxon>Salvia</taxon>
        <taxon>Salvia subgen. Calosphace</taxon>
        <taxon>core Calosphace</taxon>
    </lineage>
</organism>
<dbReference type="GO" id="GO:0015074">
    <property type="term" value="P:DNA integration"/>
    <property type="evidence" value="ECO:0007669"/>
    <property type="project" value="UniProtKB-KW"/>
</dbReference>
<dbReference type="Pfam" id="PF13976">
    <property type="entry name" value="gag_pre-integrs"/>
    <property type="match status" value="1"/>
</dbReference>
<accession>A0A8X8ZLM2</accession>
<keyword evidence="6" id="KW-0547">Nucleotide-binding</keyword>
<comment type="function">
    <text evidence="1">The aspartyl protease (PR) mediates the proteolytic cleavages of the Gag and Gag-Pol polyproteins after assembly of the VLP.</text>
</comment>
<keyword evidence="13" id="KW-0548">Nucleotidyltransferase</keyword>
<evidence type="ECO:0000256" key="6">
    <source>
        <dbReference type="ARBA" id="ARBA00022741"/>
    </source>
</evidence>
<dbReference type="InterPro" id="IPR012337">
    <property type="entry name" value="RNaseH-like_sf"/>
</dbReference>
<dbReference type="SUPFAM" id="SSF53098">
    <property type="entry name" value="Ribonuclease H-like"/>
    <property type="match status" value="1"/>
</dbReference>
<comment type="caution">
    <text evidence="22">The sequence shown here is derived from an EMBL/GenBank/DDBJ whole genome shotgun (WGS) entry which is preliminary data.</text>
</comment>
<dbReference type="PROSITE" id="PS50158">
    <property type="entry name" value="ZF_CCHC"/>
    <property type="match status" value="1"/>
</dbReference>
<dbReference type="GO" id="GO:0008233">
    <property type="term" value="F:peptidase activity"/>
    <property type="evidence" value="ECO:0007669"/>
    <property type="project" value="UniProtKB-KW"/>
</dbReference>
<keyword evidence="18" id="KW-0862">Zinc</keyword>
<evidence type="ECO:0000313" key="23">
    <source>
        <dbReference type="Proteomes" id="UP000298416"/>
    </source>
</evidence>
<keyword evidence="15" id="KW-0233">DNA recombination</keyword>
<evidence type="ECO:0000256" key="8">
    <source>
        <dbReference type="ARBA" id="ARBA00022801"/>
    </source>
</evidence>
<dbReference type="InterPro" id="IPR054722">
    <property type="entry name" value="PolX-like_BBD"/>
</dbReference>
<dbReference type="InterPro" id="IPR013078">
    <property type="entry name" value="His_Pase_superF_clade-1"/>
</dbReference>
<reference evidence="22" key="2">
    <citation type="submission" date="2020-08" db="EMBL/GenBank/DDBJ databases">
        <title>Plant Genome Project.</title>
        <authorList>
            <person name="Zhang R.-G."/>
        </authorList>
    </citation>
    <scope>NUCLEOTIDE SEQUENCE</scope>
    <source>
        <strain evidence="22">Huo1</strain>
        <tissue evidence="22">Leaf</tissue>
    </source>
</reference>
<keyword evidence="12" id="KW-0695">RNA-directed DNA polymerase</keyword>
<feature type="domain" description="Integrase catalytic" evidence="21">
    <location>
        <begin position="710"/>
        <end position="857"/>
    </location>
</feature>
<name>A0A8X8ZLM2_SALSN</name>
<dbReference type="PROSITE" id="PS50994">
    <property type="entry name" value="INTEGRASE"/>
    <property type="match status" value="1"/>
</dbReference>
<dbReference type="SUPFAM" id="SSF53254">
    <property type="entry name" value="Phosphoglycerate mutase-like"/>
    <property type="match status" value="1"/>
</dbReference>
<dbReference type="InterPro" id="IPR029033">
    <property type="entry name" value="His_PPase_superfam"/>
</dbReference>
<feature type="domain" description="CCHC-type" evidence="20">
    <location>
        <begin position="456"/>
        <end position="470"/>
    </location>
</feature>
<dbReference type="InterPro" id="IPR001584">
    <property type="entry name" value="Integrase_cat-core"/>
</dbReference>
<keyword evidence="7" id="KW-0255">Endonuclease</keyword>
<dbReference type="GO" id="GO:0006508">
    <property type="term" value="P:proteolysis"/>
    <property type="evidence" value="ECO:0007669"/>
    <property type="project" value="UniProtKB-KW"/>
</dbReference>
<dbReference type="Pfam" id="PF25597">
    <property type="entry name" value="SH3_retrovirus"/>
    <property type="match status" value="1"/>
</dbReference>
<dbReference type="CDD" id="cd07067">
    <property type="entry name" value="HP_PGM_like"/>
    <property type="match status" value="1"/>
</dbReference>
<feature type="compositionally biased region" description="Basic and acidic residues" evidence="19">
    <location>
        <begin position="435"/>
        <end position="447"/>
    </location>
</feature>
<keyword evidence="3" id="KW-0645">Protease</keyword>
<keyword evidence="8" id="KW-0378">Hydrolase</keyword>
<dbReference type="FunFam" id="3.40.50.1240:FF:000066">
    <property type="entry name" value="Phosphoglycerate mutase-like protein 1"/>
    <property type="match status" value="1"/>
</dbReference>
<evidence type="ECO:0000256" key="10">
    <source>
        <dbReference type="ARBA" id="ARBA00022842"/>
    </source>
</evidence>
<keyword evidence="14" id="KW-0917">Virion maturation</keyword>
<dbReference type="InterPro" id="IPR057670">
    <property type="entry name" value="SH3_retrovirus"/>
</dbReference>
<comment type="function">
    <text evidence="17">May play a role in carbohydrates metabolism.</text>
</comment>
<feature type="region of interest" description="Disordered" evidence="19">
    <location>
        <begin position="306"/>
        <end position="326"/>
    </location>
</feature>
<dbReference type="PANTHER" id="PTHR42648:SF11">
    <property type="entry name" value="TRANSPOSON TY4-P GAG-POL POLYPROTEIN"/>
    <property type="match status" value="1"/>
</dbReference>
<keyword evidence="23" id="KW-1185">Reference proteome</keyword>
<evidence type="ECO:0000256" key="15">
    <source>
        <dbReference type="ARBA" id="ARBA00023172"/>
    </source>
</evidence>
<proteinExistence type="inferred from homology"/>
<evidence type="ECO:0000256" key="9">
    <source>
        <dbReference type="ARBA" id="ARBA00022840"/>
    </source>
</evidence>
<keyword evidence="9" id="KW-0067">ATP-binding</keyword>
<gene>
    <name evidence="22" type="ORF">SASPL_132125</name>
</gene>
<dbReference type="GO" id="GO:0005524">
    <property type="term" value="F:ATP binding"/>
    <property type="evidence" value="ECO:0007669"/>
    <property type="project" value="UniProtKB-KW"/>
</dbReference>
<evidence type="ECO:0000259" key="21">
    <source>
        <dbReference type="PROSITE" id="PS50994"/>
    </source>
</evidence>
<evidence type="ECO:0000256" key="11">
    <source>
        <dbReference type="ARBA" id="ARBA00022908"/>
    </source>
</evidence>
<evidence type="ECO:0008006" key="24">
    <source>
        <dbReference type="Google" id="ProtNLM"/>
    </source>
</evidence>
<dbReference type="GO" id="GO:0003887">
    <property type="term" value="F:DNA-directed DNA polymerase activity"/>
    <property type="evidence" value="ECO:0007669"/>
    <property type="project" value="UniProtKB-KW"/>
</dbReference>
<keyword evidence="4" id="KW-0540">Nuclease</keyword>
<dbReference type="InterPro" id="IPR036397">
    <property type="entry name" value="RNaseH_sf"/>
</dbReference>
<dbReference type="GO" id="GO:0008270">
    <property type="term" value="F:zinc ion binding"/>
    <property type="evidence" value="ECO:0007669"/>
    <property type="project" value="UniProtKB-KW"/>
</dbReference>
<comment type="similarity">
    <text evidence="16">Belongs to the phosphoglycerate mutase family.</text>
</comment>
<dbReference type="GO" id="GO:0004519">
    <property type="term" value="F:endonuclease activity"/>
    <property type="evidence" value="ECO:0007669"/>
    <property type="project" value="UniProtKB-KW"/>
</dbReference>
<evidence type="ECO:0000256" key="16">
    <source>
        <dbReference type="ARBA" id="ARBA00038362"/>
    </source>
</evidence>
<keyword evidence="18" id="KW-0863">Zinc-finger</keyword>
<sequence>MFATTTLNPTSLTSSLISGFPFSPSSPIQGGASQSQHLRCSFSLLNMDNGVCPSLFPLHRSKTIHLVRHAQGIHNVDGDKNYKAFMSPEYFDAHLTQLGWQQVDNLRKHVHSSGLIKSIDLVITSPLLRTMQTAVGVFGGEAYSDKMDIVPLMVENAGNSDHPAISSLDCPPIVAVELCREHLGVHPCDKRRSISEYRCLFPAVDFSLIESDDDVLWKADVRETKDEVAARGMNFMNWLFTRKEKEIAIVTHSGFLFHTLAAFGNDCHPLVKKEISSHFANCELRSMVILDRGMVGSDCSSTNFPGKIPSGLDSPSDAAADAKKEGKETSISKEFIDHVRDVSSPKEVWQTLESVCTKKNTARLQLLENELAMLTQGALRYLDPRVVKSAFSRGAREPALQSRSLGETNGENLDSDAVLFSKGKSNKKNVWTSNKGKDEDTSADKGKSPSKKPITCFRCGKLKHIKKNCRVKLTKANVACTNDGGDKIEWDQCFTIEAIKGKTGDAHVNYINDKEERIIDSGCSHHATGNDTLFLEMRDHHGERVVVTADNSTHPVAKEGDVTIDVVGNLMAKSVKLHDVYHVPGLKRNLVSVTQITDSGKYVLFGPNDVRVLYNVKNISADVTFIGENRGSLFVMSAGEAYVKKTSQTDNTTIWHARLGHVGYQLLQQISSKKLVVGIPTLMNVREDVICQGCQYGKSHRLTFKKSLNRRSTLFELVHTDLMGPTRTQSCSSHRYVMVLVDDHSRFTWVKFLKEKSEALSKFMEFRDAVEKEFGKKIKCLRSDNGGEYMLDAFFKYCEDNGIQRQMTCLDTPQQNGVAERKLAHLTSVCLSWLHDKNLPRELWAEAVQCACHVTNRLSPWPGSFGCNCYVHVSKSNRTKLDPKAKKCIFVEYDCYRKGWRCMDPKTMKYTTSRDVVFDEVSSLYAAQEFAALDGDQDSSITDASVVSGQIASVENNDVQQVSGRPRREIRQPDYLKHYEQRAAQIGKKAMREEIEALDRNETWELVSRPENCQIVSCKWVFRIKKKSDGTIDRFKACLATRGFSQS</sequence>
<evidence type="ECO:0000256" key="18">
    <source>
        <dbReference type="PROSITE-ProRule" id="PRU00047"/>
    </source>
</evidence>
<dbReference type="SMART" id="SM00855">
    <property type="entry name" value="PGAM"/>
    <property type="match status" value="1"/>
</dbReference>
<keyword evidence="13" id="KW-0808">Transferase</keyword>
<dbReference type="Gene3D" id="3.30.420.10">
    <property type="entry name" value="Ribonuclease H-like superfamily/Ribonuclease H"/>
    <property type="match status" value="1"/>
</dbReference>
<keyword evidence="2" id="KW-1188">Viral release from host cell</keyword>
<evidence type="ECO:0000256" key="1">
    <source>
        <dbReference type="ARBA" id="ARBA00002180"/>
    </source>
</evidence>
<keyword evidence="10" id="KW-0460">Magnesium</keyword>
<keyword evidence="13" id="KW-0239">DNA-directed DNA polymerase</keyword>
<dbReference type="GO" id="GO:0003676">
    <property type="term" value="F:nucleic acid binding"/>
    <property type="evidence" value="ECO:0007669"/>
    <property type="project" value="InterPro"/>
</dbReference>
<dbReference type="Gene3D" id="3.40.50.1240">
    <property type="entry name" value="Phosphoglycerate mutase-like"/>
    <property type="match status" value="1"/>
</dbReference>
<evidence type="ECO:0000256" key="12">
    <source>
        <dbReference type="ARBA" id="ARBA00022918"/>
    </source>
</evidence>
<dbReference type="Pfam" id="PF22936">
    <property type="entry name" value="Pol_BBD"/>
    <property type="match status" value="1"/>
</dbReference>
<evidence type="ECO:0000256" key="3">
    <source>
        <dbReference type="ARBA" id="ARBA00022670"/>
    </source>
</evidence>
<dbReference type="GO" id="GO:0003964">
    <property type="term" value="F:RNA-directed DNA polymerase activity"/>
    <property type="evidence" value="ECO:0007669"/>
    <property type="project" value="UniProtKB-KW"/>
</dbReference>
<dbReference type="InterPro" id="IPR036875">
    <property type="entry name" value="Znf_CCHC_sf"/>
</dbReference>
<dbReference type="AlphaFoldDB" id="A0A8X8ZLM2"/>
<dbReference type="InterPro" id="IPR039537">
    <property type="entry name" value="Retrotran_Ty1/copia-like"/>
</dbReference>